<feature type="compositionally biased region" description="Basic and acidic residues" evidence="1">
    <location>
        <begin position="129"/>
        <end position="149"/>
    </location>
</feature>
<dbReference type="AlphaFoldDB" id="A0A445MEJ9"/>
<organism evidence="2">
    <name type="scientific">Ensete ventricosum</name>
    <name type="common">Abyssinian banana</name>
    <name type="synonym">Musa ensete</name>
    <dbReference type="NCBI Taxonomy" id="4639"/>
    <lineage>
        <taxon>Eukaryota</taxon>
        <taxon>Viridiplantae</taxon>
        <taxon>Streptophyta</taxon>
        <taxon>Embryophyta</taxon>
        <taxon>Tracheophyta</taxon>
        <taxon>Spermatophyta</taxon>
        <taxon>Magnoliopsida</taxon>
        <taxon>Liliopsida</taxon>
        <taxon>Zingiberales</taxon>
        <taxon>Musaceae</taxon>
        <taxon>Ensete</taxon>
    </lineage>
</organism>
<dbReference type="PANTHER" id="PTHR33647:SF5">
    <property type="entry name" value="OS01G0793900 PROTEIN"/>
    <property type="match status" value="1"/>
</dbReference>
<evidence type="ECO:0000256" key="1">
    <source>
        <dbReference type="SAM" id="MobiDB-lite"/>
    </source>
</evidence>
<protein>
    <submittedName>
        <fullName evidence="2">Uncharacterized protein</fullName>
    </submittedName>
</protein>
<proteinExistence type="predicted"/>
<dbReference type="PANTHER" id="PTHR33647">
    <property type="entry name" value="OS01G0793900 PROTEIN"/>
    <property type="match status" value="1"/>
</dbReference>
<dbReference type="Proteomes" id="UP000290560">
    <property type="component" value="Unassembled WGS sequence"/>
</dbReference>
<feature type="compositionally biased region" description="Basic and acidic residues" evidence="1">
    <location>
        <begin position="195"/>
        <end position="206"/>
    </location>
</feature>
<dbReference type="EMBL" id="KV875738">
    <property type="protein sequence ID" value="RZR72692.1"/>
    <property type="molecule type" value="Genomic_DNA"/>
</dbReference>
<sequence length="216" mass="24500">MTSPKRKEKPWEAAHRGEVRFVTDTVFQTRPRLHGQIQPLDSPPNPHSHVVGAEPLWTPLLSCPSSIVAASSISFHNTFEHRDTKKSTITEGRKRVKEEEEGMGNCLDLQKPVTWVDDEDDDWGFMETRSPKHSEGQRKDGAEAAKEKAGSGSTEIKIKISKKQLEELLRQADDGEKLPLRRFLVDLVTMGESWDLHHDQGSHWRPELQSIPEAPE</sequence>
<evidence type="ECO:0000313" key="2">
    <source>
        <dbReference type="EMBL" id="RZR72692.1"/>
    </source>
</evidence>
<feature type="region of interest" description="Disordered" evidence="1">
    <location>
        <begin position="195"/>
        <end position="216"/>
    </location>
</feature>
<reference evidence="2" key="1">
    <citation type="journal article" date="2018" name="Data Brief">
        <title>Genome sequence data from 17 accessions of Ensete ventricosum, a staple food crop for millions in Ethiopia.</title>
        <authorList>
            <person name="Yemataw Z."/>
            <person name="Muzemil S."/>
            <person name="Ambachew D."/>
            <person name="Tripathi L."/>
            <person name="Tesfaye K."/>
            <person name="Chala A."/>
            <person name="Farbos A."/>
            <person name="O'Neill P."/>
            <person name="Moore K."/>
            <person name="Grant M."/>
            <person name="Studholme D.J."/>
        </authorList>
    </citation>
    <scope>NUCLEOTIDE SEQUENCE [LARGE SCALE GENOMIC DNA]</scope>
    <source>
        <tissue evidence="2">Leaf</tissue>
    </source>
</reference>
<feature type="region of interest" description="Disordered" evidence="1">
    <location>
        <begin position="128"/>
        <end position="154"/>
    </location>
</feature>
<gene>
    <name evidence="2" type="ORF">BHM03_00015895</name>
</gene>
<accession>A0A445MEJ9</accession>
<name>A0A445MEJ9_ENSVE</name>